<gene>
    <name evidence="1" type="ORF">CRENBAI_021910</name>
</gene>
<sequence length="120" mass="13628">MSLSYFVKITVYGRGVQSRPSRAGVLHVLDVSLPYQAFVNSNHMNQGIAAQQKPGNQTSMEIRCAKAGKHLKNAGHRLWTPLVYGYSTWFYKVLTPTKYFFPSISQLCATLCWYFTSNQQ</sequence>
<dbReference type="AlphaFoldDB" id="A0AAV9QW42"/>
<evidence type="ECO:0000313" key="2">
    <source>
        <dbReference type="Proteomes" id="UP001311232"/>
    </source>
</evidence>
<dbReference type="EMBL" id="JAHHUM010002654">
    <property type="protein sequence ID" value="KAK5601688.1"/>
    <property type="molecule type" value="Genomic_DNA"/>
</dbReference>
<evidence type="ECO:0000313" key="1">
    <source>
        <dbReference type="EMBL" id="KAK5601688.1"/>
    </source>
</evidence>
<comment type="caution">
    <text evidence="1">The sequence shown here is derived from an EMBL/GenBank/DDBJ whole genome shotgun (WGS) entry which is preliminary data.</text>
</comment>
<accession>A0AAV9QW42</accession>
<proteinExistence type="predicted"/>
<name>A0AAV9QW42_9TELE</name>
<reference evidence="1 2" key="1">
    <citation type="submission" date="2021-06" db="EMBL/GenBank/DDBJ databases">
        <authorList>
            <person name="Palmer J.M."/>
        </authorList>
    </citation>
    <scope>NUCLEOTIDE SEQUENCE [LARGE SCALE GENOMIC DNA]</scope>
    <source>
        <strain evidence="1 2">MEX-2019</strain>
        <tissue evidence="1">Muscle</tissue>
    </source>
</reference>
<keyword evidence="2" id="KW-1185">Reference proteome</keyword>
<dbReference type="Proteomes" id="UP001311232">
    <property type="component" value="Unassembled WGS sequence"/>
</dbReference>
<organism evidence="1 2">
    <name type="scientific">Crenichthys baileyi</name>
    <name type="common">White River springfish</name>
    <dbReference type="NCBI Taxonomy" id="28760"/>
    <lineage>
        <taxon>Eukaryota</taxon>
        <taxon>Metazoa</taxon>
        <taxon>Chordata</taxon>
        <taxon>Craniata</taxon>
        <taxon>Vertebrata</taxon>
        <taxon>Euteleostomi</taxon>
        <taxon>Actinopterygii</taxon>
        <taxon>Neopterygii</taxon>
        <taxon>Teleostei</taxon>
        <taxon>Neoteleostei</taxon>
        <taxon>Acanthomorphata</taxon>
        <taxon>Ovalentaria</taxon>
        <taxon>Atherinomorphae</taxon>
        <taxon>Cyprinodontiformes</taxon>
        <taxon>Goodeidae</taxon>
        <taxon>Crenichthys</taxon>
    </lineage>
</organism>
<protein>
    <submittedName>
        <fullName evidence="1">Uncharacterized protein</fullName>
    </submittedName>
</protein>